<keyword evidence="2" id="KW-1185">Reference proteome</keyword>
<sequence>MEIRISFPHGDGPDSIAFEAHSRPKAMKLANFFPNTTARIEIVVRNKRVEFETVLPEWLGALNEGLKALLEQRELKFEKWLLVDAQAFELHRCGHDEIKLIVRNGAPSEIVVSEGEAVDMQQQALAQLVQHVKSACGAEVELLDIEEYRLS</sequence>
<dbReference type="OrthoDB" id="9782252at2"/>
<dbReference type="RefSeq" id="WP_091769680.1">
    <property type="nucleotide sequence ID" value="NZ_FNHG01000008.1"/>
</dbReference>
<organism evidence="1 2">
    <name type="scientific">Maricaulis salignorans</name>
    <dbReference type="NCBI Taxonomy" id="144026"/>
    <lineage>
        <taxon>Bacteria</taxon>
        <taxon>Pseudomonadati</taxon>
        <taxon>Pseudomonadota</taxon>
        <taxon>Alphaproteobacteria</taxon>
        <taxon>Maricaulales</taxon>
        <taxon>Maricaulaceae</taxon>
        <taxon>Maricaulis</taxon>
    </lineage>
</organism>
<protein>
    <submittedName>
        <fullName evidence="1">Uncharacterized protein</fullName>
    </submittedName>
</protein>
<dbReference type="AlphaFoldDB" id="A0A1G9S750"/>
<dbReference type="STRING" id="144026.SAMN04488568_108114"/>
<name>A0A1G9S750_9PROT</name>
<evidence type="ECO:0000313" key="1">
    <source>
        <dbReference type="EMBL" id="SDM30595.1"/>
    </source>
</evidence>
<dbReference type="Proteomes" id="UP000199759">
    <property type="component" value="Unassembled WGS sequence"/>
</dbReference>
<evidence type="ECO:0000313" key="2">
    <source>
        <dbReference type="Proteomes" id="UP000199759"/>
    </source>
</evidence>
<dbReference type="EMBL" id="FNHG01000008">
    <property type="protein sequence ID" value="SDM30595.1"/>
    <property type="molecule type" value="Genomic_DNA"/>
</dbReference>
<accession>A0A1G9S750</accession>
<gene>
    <name evidence="1" type="ORF">SAMN04488568_108114</name>
</gene>
<proteinExistence type="predicted"/>
<reference evidence="1 2" key="1">
    <citation type="submission" date="2016-10" db="EMBL/GenBank/DDBJ databases">
        <authorList>
            <person name="de Groot N.N."/>
        </authorList>
    </citation>
    <scope>NUCLEOTIDE SEQUENCE [LARGE SCALE GENOMIC DNA]</scope>
    <source>
        <strain evidence="1 2">DSM 16077</strain>
    </source>
</reference>